<keyword evidence="5" id="KW-0808">Transferase</keyword>
<feature type="compositionally biased region" description="Gly residues" evidence="18">
    <location>
        <begin position="887"/>
        <end position="900"/>
    </location>
</feature>
<keyword evidence="9" id="KW-0418">Kinase</keyword>
<evidence type="ECO:0000256" key="2">
    <source>
        <dbReference type="ARBA" id="ARBA00010794"/>
    </source>
</evidence>
<dbReference type="EC" id="2.7.1.182" evidence="15"/>
<dbReference type="OrthoDB" id="550206at2759"/>
<feature type="compositionally biased region" description="Gly residues" evidence="18">
    <location>
        <begin position="936"/>
        <end position="945"/>
    </location>
</feature>
<comment type="similarity">
    <text evidence="2">Belongs to the polyprenol kinase family.</text>
</comment>
<evidence type="ECO:0000256" key="4">
    <source>
        <dbReference type="ARBA" id="ARBA00022640"/>
    </source>
</evidence>
<evidence type="ECO:0000256" key="16">
    <source>
        <dbReference type="ARBA" id="ARBA00048889"/>
    </source>
</evidence>
<keyword evidence="6" id="KW-0812">Transmembrane</keyword>
<evidence type="ECO:0000313" key="20">
    <source>
        <dbReference type="EMBL" id="KXZ47158.1"/>
    </source>
</evidence>
<evidence type="ECO:0000256" key="6">
    <source>
        <dbReference type="ARBA" id="ARBA00022692"/>
    </source>
</evidence>
<evidence type="ECO:0000256" key="11">
    <source>
        <dbReference type="ARBA" id="ARBA00022946"/>
    </source>
</evidence>
<comment type="caution">
    <text evidence="20">The sequence shown here is derived from an EMBL/GenBank/DDBJ whole genome shotgun (WGS) entry which is preliminary data.</text>
</comment>
<protein>
    <recommendedName>
        <fullName evidence="15">phytol kinase</fullName>
        <ecNumber evidence="15">2.7.1.182</ecNumber>
    </recommendedName>
</protein>
<evidence type="ECO:0000256" key="1">
    <source>
        <dbReference type="ARBA" id="ARBA00004508"/>
    </source>
</evidence>
<keyword evidence="7" id="KW-0479">Metal-binding</keyword>
<evidence type="ECO:0000259" key="19">
    <source>
        <dbReference type="PROSITE" id="PS50865"/>
    </source>
</evidence>
<keyword evidence="3" id="KW-0150">Chloroplast</keyword>
<name>A0A150GBF6_GONPE</name>
<feature type="region of interest" description="Disordered" evidence="18">
    <location>
        <begin position="1"/>
        <end position="32"/>
    </location>
</feature>
<feature type="region of interest" description="Disordered" evidence="18">
    <location>
        <begin position="681"/>
        <end position="710"/>
    </location>
</feature>
<organism evidence="20 21">
    <name type="scientific">Gonium pectorale</name>
    <name type="common">Green alga</name>
    <dbReference type="NCBI Taxonomy" id="33097"/>
    <lineage>
        <taxon>Eukaryota</taxon>
        <taxon>Viridiplantae</taxon>
        <taxon>Chlorophyta</taxon>
        <taxon>core chlorophytes</taxon>
        <taxon>Chlorophyceae</taxon>
        <taxon>CS clade</taxon>
        <taxon>Chlamydomonadales</taxon>
        <taxon>Volvocaceae</taxon>
        <taxon>Gonium</taxon>
    </lineage>
</organism>
<evidence type="ECO:0000256" key="10">
    <source>
        <dbReference type="ARBA" id="ARBA00022833"/>
    </source>
</evidence>
<dbReference type="GO" id="GO:0008270">
    <property type="term" value="F:zinc ion binding"/>
    <property type="evidence" value="ECO:0007669"/>
    <property type="project" value="UniProtKB-KW"/>
</dbReference>
<keyword evidence="10" id="KW-0862">Zinc</keyword>
<evidence type="ECO:0000256" key="5">
    <source>
        <dbReference type="ARBA" id="ARBA00022679"/>
    </source>
</evidence>
<evidence type="ECO:0000256" key="3">
    <source>
        <dbReference type="ARBA" id="ARBA00022528"/>
    </source>
</evidence>
<dbReference type="Proteomes" id="UP000075714">
    <property type="component" value="Unassembled WGS sequence"/>
</dbReference>
<feature type="domain" description="MYND-type" evidence="19">
    <location>
        <begin position="977"/>
        <end position="1024"/>
    </location>
</feature>
<keyword evidence="8 17" id="KW-0863">Zinc-finger</keyword>
<comment type="subcellular location">
    <subcellularLocation>
        <location evidence="1">Plastid</location>
        <location evidence="1">Chloroplast membrane</location>
        <topology evidence="1">Multi-pass membrane protein</topology>
    </subcellularLocation>
</comment>
<dbReference type="Gene3D" id="6.10.140.2220">
    <property type="match status" value="1"/>
</dbReference>
<evidence type="ECO:0000256" key="13">
    <source>
        <dbReference type="ARBA" id="ARBA00023136"/>
    </source>
</evidence>
<dbReference type="PANTHER" id="PTHR32523:SF8">
    <property type="entry name" value="DOLICHOL KINASE"/>
    <property type="match status" value="1"/>
</dbReference>
<evidence type="ECO:0000256" key="9">
    <source>
        <dbReference type="ARBA" id="ARBA00022777"/>
    </source>
</evidence>
<dbReference type="Pfam" id="PF01753">
    <property type="entry name" value="zf-MYND"/>
    <property type="match status" value="1"/>
</dbReference>
<keyword evidence="21" id="KW-1185">Reference proteome</keyword>
<dbReference type="PROSITE" id="PS01360">
    <property type="entry name" value="ZF_MYND_1"/>
    <property type="match status" value="1"/>
</dbReference>
<feature type="compositionally biased region" description="Low complexity" evidence="18">
    <location>
        <begin position="1"/>
        <end position="12"/>
    </location>
</feature>
<gene>
    <name evidence="20" type="ORF">GPECTOR_37g164</name>
</gene>
<proteinExistence type="inferred from homology"/>
<dbReference type="GO" id="GO:0016020">
    <property type="term" value="C:membrane"/>
    <property type="evidence" value="ECO:0007669"/>
    <property type="project" value="UniProtKB-SubCell"/>
</dbReference>
<feature type="region of interest" description="Disordered" evidence="18">
    <location>
        <begin position="868"/>
        <end position="952"/>
    </location>
</feature>
<dbReference type="InterPro" id="IPR039606">
    <property type="entry name" value="Phytol/farnesol_kinase"/>
</dbReference>
<keyword evidence="13" id="KW-0472">Membrane</keyword>
<keyword evidence="12" id="KW-1133">Transmembrane helix</keyword>
<accession>A0A150GBF6</accession>
<evidence type="ECO:0000256" key="7">
    <source>
        <dbReference type="ARBA" id="ARBA00022723"/>
    </source>
</evidence>
<evidence type="ECO:0000256" key="18">
    <source>
        <dbReference type="SAM" id="MobiDB-lite"/>
    </source>
</evidence>
<keyword evidence="4" id="KW-0934">Plastid</keyword>
<comment type="pathway">
    <text evidence="14">Cofactor biosynthesis; tocopherol biosynthesis.</text>
</comment>
<keyword evidence="11" id="KW-0809">Transit peptide</keyword>
<evidence type="ECO:0000256" key="17">
    <source>
        <dbReference type="PROSITE-ProRule" id="PRU00134"/>
    </source>
</evidence>
<sequence>MASSSRRAAAGARGAGAGRGRQAEEGAGRDDEAGILPADLKAALQALDEEVGKLFATFSAQGSDSGGPLASASAARLRRLGKALDAVCEPPGAAAAILAWAPGRSALLRLLAAALRLPVHDWFAGLAAADGSARHLRANVARRAVDMVAEQLLGVVNAGTPASRPAQSFLRAAVRTQALHAASRQLAALGEALAPTAGGAVGGAADVVAGADGQPGDKETVVDVATSLLDFTYAFLRALTASLPLTALEEPNVPPSAQPVVTEFMEALESSQVLEHAARVLLLALVGAAHNGGGGGGPMLPPDSVIAFRRFFNVHTYLLVHLCKYCGSANGATAAMGTRLRSALCGRCVTHTALVLGLSTLVSTDGGSSYGLDEIVRMPAVRAVAGEWGGAGATGSDSQPGEEALIVMALQLLALSNAVPRPPARPCRCGVFSMALRIGRLDVESGLLAAAAAAQASGGGGGPQPPRPLAPPPQNWWTGFLTTVAFEIAVLQLYPLDPIGGLAEAVDAGAELELWRLGVSALRWALPRAVEQARLQTLCRLLRYAWRRGEQGNDEAAGRGPLHLPPSPPRPVSAALSGGLLPCLEYLLRSAGRDPAGSWQAAAVRDLAAWLGAQLAPLLAYGDEREAAALVATLGKLLRRALANPRVLEGAWEPQANFWQAVLSIVSALISDFCDDHDPSNYVATPEGGALEPFGPPEAEPEPEAAAAGGVAEAVEAAPQPAAFPASQQLASLLTFAVCHWLPPLSHLAQAALASGPPCADPACGLGGDGSGSGGSGGGGSGGGGSGGGGFAPKTATYLLYASLDDEGGGRGGDGGWLTLLLEDAAVGQLQSAAQEHAPGLQAAGLGDSLLPPLAKLVARCRGHVAALRSPRPSSGGASAGFEGADGRGGSGGGGSGAAGQGSAAPRPSLVAEAEAEIEAAARSSVEGQAEDGGCDDGGGGGDGAAGVPEPAEDPALRRLASVMPPPAAARRLLRTCANPGCANLEGDSEAGLRLTPCAGCGEAAYCCRDCWTAHWRAGHRAACARRRLDAGGRREEPR</sequence>
<dbReference type="AlphaFoldDB" id="A0A150GBF6"/>
<evidence type="ECO:0000256" key="14">
    <source>
        <dbReference type="ARBA" id="ARBA00024015"/>
    </source>
</evidence>
<dbReference type="SUPFAM" id="SSF144232">
    <property type="entry name" value="HIT/MYND zinc finger-like"/>
    <property type="match status" value="1"/>
</dbReference>
<reference evidence="21" key="1">
    <citation type="journal article" date="2016" name="Nat. Commun.">
        <title>The Gonium pectorale genome demonstrates co-option of cell cycle regulation during the evolution of multicellularity.</title>
        <authorList>
            <person name="Hanschen E.R."/>
            <person name="Marriage T.N."/>
            <person name="Ferris P.J."/>
            <person name="Hamaji T."/>
            <person name="Toyoda A."/>
            <person name="Fujiyama A."/>
            <person name="Neme R."/>
            <person name="Noguchi H."/>
            <person name="Minakuchi Y."/>
            <person name="Suzuki M."/>
            <person name="Kawai-Toyooka H."/>
            <person name="Smith D.R."/>
            <person name="Sparks H."/>
            <person name="Anderson J."/>
            <person name="Bakaric R."/>
            <person name="Luria V."/>
            <person name="Karger A."/>
            <person name="Kirschner M.W."/>
            <person name="Durand P.M."/>
            <person name="Michod R.E."/>
            <person name="Nozaki H."/>
            <person name="Olson B.J."/>
        </authorList>
    </citation>
    <scope>NUCLEOTIDE SEQUENCE [LARGE SCALE GENOMIC DNA]</scope>
    <source>
        <strain evidence="21">NIES-2863</strain>
    </source>
</reference>
<dbReference type="GO" id="GO:0010276">
    <property type="term" value="F:phytol kinase activity"/>
    <property type="evidence" value="ECO:0007669"/>
    <property type="project" value="UniProtKB-EC"/>
</dbReference>
<dbReference type="GO" id="GO:0009507">
    <property type="term" value="C:chloroplast"/>
    <property type="evidence" value="ECO:0007669"/>
    <property type="project" value="UniProtKB-SubCell"/>
</dbReference>
<feature type="compositionally biased region" description="Basic and acidic residues" evidence="18">
    <location>
        <begin position="21"/>
        <end position="32"/>
    </location>
</feature>
<feature type="compositionally biased region" description="Low complexity" evidence="18">
    <location>
        <begin position="869"/>
        <end position="883"/>
    </location>
</feature>
<dbReference type="EMBL" id="LSYV01000038">
    <property type="protein sequence ID" value="KXZ47158.1"/>
    <property type="molecule type" value="Genomic_DNA"/>
</dbReference>
<evidence type="ECO:0000256" key="15">
    <source>
        <dbReference type="ARBA" id="ARBA00039024"/>
    </source>
</evidence>
<dbReference type="InterPro" id="IPR002893">
    <property type="entry name" value="Znf_MYND"/>
</dbReference>
<evidence type="ECO:0000256" key="12">
    <source>
        <dbReference type="ARBA" id="ARBA00022989"/>
    </source>
</evidence>
<evidence type="ECO:0000313" key="21">
    <source>
        <dbReference type="Proteomes" id="UP000075714"/>
    </source>
</evidence>
<comment type="catalytic activity">
    <reaction evidence="16">
        <text>phytol + CTP = phytyl phosphate + CDP + H(+)</text>
        <dbReference type="Rhea" id="RHEA:38055"/>
        <dbReference type="ChEBI" id="CHEBI:15378"/>
        <dbReference type="ChEBI" id="CHEBI:17327"/>
        <dbReference type="ChEBI" id="CHEBI:37563"/>
        <dbReference type="ChEBI" id="CHEBI:58069"/>
        <dbReference type="ChEBI" id="CHEBI:75483"/>
        <dbReference type="EC" id="2.7.1.182"/>
    </reaction>
</comment>
<dbReference type="PROSITE" id="PS50865">
    <property type="entry name" value="ZF_MYND_2"/>
    <property type="match status" value="1"/>
</dbReference>
<evidence type="ECO:0000256" key="8">
    <source>
        <dbReference type="ARBA" id="ARBA00022771"/>
    </source>
</evidence>
<dbReference type="PANTHER" id="PTHR32523">
    <property type="entry name" value="PHYTOL KINASE 1, CHLOROPLASTIC"/>
    <property type="match status" value="1"/>
</dbReference>